<dbReference type="FunFam" id="1.10.340.70:FF:000001">
    <property type="entry name" value="Retrovirus-related Pol polyprotein from transposon gypsy-like Protein"/>
    <property type="match status" value="1"/>
</dbReference>
<evidence type="ECO:0000313" key="15">
    <source>
        <dbReference type="Proteomes" id="UP000046395"/>
    </source>
</evidence>
<dbReference type="Pfam" id="PF17917">
    <property type="entry name" value="RT_RNaseH"/>
    <property type="match status" value="1"/>
</dbReference>
<dbReference type="SUPFAM" id="SSF57756">
    <property type="entry name" value="Retrovirus zinc finger-like domains"/>
    <property type="match status" value="1"/>
</dbReference>
<dbReference type="Proteomes" id="UP000046395">
    <property type="component" value="Unassembled WGS sequence"/>
</dbReference>
<dbReference type="Gene3D" id="3.30.420.10">
    <property type="entry name" value="Ribonuclease H-like superfamily/Ribonuclease H"/>
    <property type="match status" value="2"/>
</dbReference>
<dbReference type="FunFam" id="3.30.420.10:FF:000032">
    <property type="entry name" value="Retrovirus-related Pol polyprotein from transposon 297-like Protein"/>
    <property type="match status" value="1"/>
</dbReference>
<dbReference type="GO" id="GO:0004519">
    <property type="term" value="F:endonuclease activity"/>
    <property type="evidence" value="ECO:0007669"/>
    <property type="project" value="UniProtKB-KW"/>
</dbReference>
<dbReference type="STRING" id="70415.A0A5S6Q5T5"/>
<dbReference type="PROSITE" id="PS50994">
    <property type="entry name" value="INTEGRASE"/>
    <property type="match status" value="1"/>
</dbReference>
<evidence type="ECO:0000256" key="4">
    <source>
        <dbReference type="ARBA" id="ARBA00022695"/>
    </source>
</evidence>
<dbReference type="GO" id="GO:0003676">
    <property type="term" value="F:nucleic acid binding"/>
    <property type="evidence" value="ECO:0007669"/>
    <property type="project" value="InterPro"/>
</dbReference>
<dbReference type="Pfam" id="PF00078">
    <property type="entry name" value="RVT_1"/>
    <property type="match status" value="1"/>
</dbReference>
<dbReference type="SUPFAM" id="SSF50630">
    <property type="entry name" value="Acid proteases"/>
    <property type="match status" value="1"/>
</dbReference>
<dbReference type="InterPro" id="IPR054465">
    <property type="entry name" value="Integrase_p58-like_C"/>
</dbReference>
<dbReference type="InterPro" id="IPR041588">
    <property type="entry name" value="Integrase_H2C2"/>
</dbReference>
<dbReference type="InterPro" id="IPR001995">
    <property type="entry name" value="Peptidase_A2_cat"/>
</dbReference>
<dbReference type="InterPro" id="IPR021109">
    <property type="entry name" value="Peptidase_aspartic_dom_sf"/>
</dbReference>
<evidence type="ECO:0000256" key="7">
    <source>
        <dbReference type="ARBA" id="ARBA00022801"/>
    </source>
</evidence>
<dbReference type="CDD" id="cd01647">
    <property type="entry name" value="RT_LTR"/>
    <property type="match status" value="1"/>
</dbReference>
<dbReference type="GO" id="GO:0008270">
    <property type="term" value="F:zinc ion binding"/>
    <property type="evidence" value="ECO:0007669"/>
    <property type="project" value="UniProtKB-KW"/>
</dbReference>
<evidence type="ECO:0000256" key="9">
    <source>
        <dbReference type="PROSITE-ProRule" id="PRU00047"/>
    </source>
</evidence>
<dbReference type="InterPro" id="IPR012337">
    <property type="entry name" value="RNaseH-like_sf"/>
</dbReference>
<keyword evidence="8" id="KW-0695">RNA-directed DNA polymerase</keyword>
<evidence type="ECO:0000259" key="11">
    <source>
        <dbReference type="PROSITE" id="PS50158"/>
    </source>
</evidence>
<dbReference type="InterPro" id="IPR043128">
    <property type="entry name" value="Rev_trsase/Diguanyl_cyclase"/>
</dbReference>
<dbReference type="SUPFAM" id="SSF53098">
    <property type="entry name" value="Ribonuclease H-like"/>
    <property type="match status" value="1"/>
</dbReference>
<feature type="region of interest" description="Disordered" evidence="10">
    <location>
        <begin position="1"/>
        <end position="52"/>
    </location>
</feature>
<evidence type="ECO:0000256" key="1">
    <source>
        <dbReference type="ARBA" id="ARBA00012493"/>
    </source>
</evidence>
<keyword evidence="9" id="KW-0862">Zinc</keyword>
<dbReference type="Pfam" id="PF00098">
    <property type="entry name" value="zf-CCHC"/>
    <property type="match status" value="1"/>
</dbReference>
<dbReference type="InterPro" id="IPR036397">
    <property type="entry name" value="RNaseH_sf"/>
</dbReference>
<evidence type="ECO:0000256" key="2">
    <source>
        <dbReference type="ARBA" id="ARBA00022670"/>
    </source>
</evidence>
<evidence type="ECO:0000256" key="6">
    <source>
        <dbReference type="ARBA" id="ARBA00022759"/>
    </source>
</evidence>
<feature type="domain" description="Integrase catalytic" evidence="14">
    <location>
        <begin position="1116"/>
        <end position="1275"/>
    </location>
</feature>
<proteinExistence type="predicted"/>
<keyword evidence="9" id="KW-0863">Zinc-finger</keyword>
<dbReference type="Gene3D" id="3.10.10.10">
    <property type="entry name" value="HIV Type 1 Reverse Transcriptase, subunit A, domain 1"/>
    <property type="match status" value="1"/>
</dbReference>
<keyword evidence="3" id="KW-0808">Transferase</keyword>
<dbReference type="EC" id="2.7.7.49" evidence="1"/>
<protein>
    <recommendedName>
        <fullName evidence="1">RNA-directed DNA polymerase</fullName>
        <ecNumber evidence="1">2.7.7.49</ecNumber>
    </recommendedName>
</protein>
<dbReference type="GO" id="GO:0042575">
    <property type="term" value="C:DNA polymerase complex"/>
    <property type="evidence" value="ECO:0007669"/>
    <property type="project" value="UniProtKB-ARBA"/>
</dbReference>
<dbReference type="PROSITE" id="PS50878">
    <property type="entry name" value="RT_POL"/>
    <property type="match status" value="1"/>
</dbReference>
<feature type="compositionally biased region" description="Acidic residues" evidence="10">
    <location>
        <begin position="22"/>
        <end position="31"/>
    </location>
</feature>
<accession>A0A5S6Q5T5</accession>
<dbReference type="GO" id="GO:0015074">
    <property type="term" value="P:DNA integration"/>
    <property type="evidence" value="ECO:0007669"/>
    <property type="project" value="InterPro"/>
</dbReference>
<dbReference type="CDD" id="cd09274">
    <property type="entry name" value="RNase_HI_RT_Ty3"/>
    <property type="match status" value="1"/>
</dbReference>
<name>A0A5S6Q5T5_TRIMR</name>
<keyword evidence="9" id="KW-0479">Metal-binding</keyword>
<dbReference type="InterPro" id="IPR041373">
    <property type="entry name" value="RT_RNaseH"/>
</dbReference>
<dbReference type="InterPro" id="IPR001878">
    <property type="entry name" value="Znf_CCHC"/>
</dbReference>
<dbReference type="Pfam" id="PF00665">
    <property type="entry name" value="rve"/>
    <property type="match status" value="1"/>
</dbReference>
<dbReference type="Pfam" id="PF13975">
    <property type="entry name" value="gag-asp_proteas"/>
    <property type="match status" value="1"/>
</dbReference>
<reference evidence="16" key="1">
    <citation type="submission" date="2019-12" db="UniProtKB">
        <authorList>
            <consortium name="WormBaseParasite"/>
        </authorList>
    </citation>
    <scope>IDENTIFICATION</scope>
</reference>
<dbReference type="FunFam" id="3.10.10.10:FF:000007">
    <property type="entry name" value="Retrovirus-related Pol polyprotein from transposon 17.6-like Protein"/>
    <property type="match status" value="1"/>
</dbReference>
<dbReference type="PANTHER" id="PTHR37984">
    <property type="entry name" value="PROTEIN CBG26694"/>
    <property type="match status" value="1"/>
</dbReference>
<keyword evidence="2" id="KW-0645">Protease</keyword>
<evidence type="ECO:0000313" key="16">
    <source>
        <dbReference type="WBParaSite" id="TMUE_1000002538.1"/>
    </source>
</evidence>
<dbReference type="Gene3D" id="4.10.60.10">
    <property type="entry name" value="Zinc finger, CCHC-type"/>
    <property type="match status" value="1"/>
</dbReference>
<evidence type="ECO:0000259" key="12">
    <source>
        <dbReference type="PROSITE" id="PS50175"/>
    </source>
</evidence>
<evidence type="ECO:0000256" key="5">
    <source>
        <dbReference type="ARBA" id="ARBA00022722"/>
    </source>
</evidence>
<dbReference type="Gene3D" id="2.40.70.10">
    <property type="entry name" value="Acid Proteases"/>
    <property type="match status" value="1"/>
</dbReference>
<keyword evidence="6" id="KW-0255">Endonuclease</keyword>
<evidence type="ECO:0000256" key="10">
    <source>
        <dbReference type="SAM" id="MobiDB-lite"/>
    </source>
</evidence>
<keyword evidence="5" id="KW-0540">Nuclease</keyword>
<dbReference type="InterPro" id="IPR050951">
    <property type="entry name" value="Retrovirus_Pol_polyprotein"/>
</dbReference>
<dbReference type="InterPro" id="IPR036875">
    <property type="entry name" value="Znf_CCHC_sf"/>
</dbReference>
<feature type="domain" description="CCHC-type" evidence="11">
    <location>
        <begin position="295"/>
        <end position="309"/>
    </location>
</feature>
<dbReference type="PROSITE" id="PS50175">
    <property type="entry name" value="ASP_PROT_RETROV"/>
    <property type="match status" value="1"/>
</dbReference>
<dbReference type="SUPFAM" id="SSF56672">
    <property type="entry name" value="DNA/RNA polymerases"/>
    <property type="match status" value="1"/>
</dbReference>
<dbReference type="FunFam" id="3.10.20.370:FF:000001">
    <property type="entry name" value="Retrovirus-related Pol polyprotein from transposon 17.6-like protein"/>
    <property type="match status" value="1"/>
</dbReference>
<dbReference type="InterPro" id="IPR001584">
    <property type="entry name" value="Integrase_cat-core"/>
</dbReference>
<dbReference type="SMART" id="SM00343">
    <property type="entry name" value="ZnF_C2HC"/>
    <property type="match status" value="1"/>
</dbReference>
<evidence type="ECO:0000259" key="13">
    <source>
        <dbReference type="PROSITE" id="PS50878"/>
    </source>
</evidence>
<dbReference type="WBParaSite" id="TMUE_1000002538.1">
    <property type="protein sequence ID" value="TMUE_1000002538.1"/>
    <property type="gene ID" value="WBGene00298360"/>
</dbReference>
<dbReference type="Pfam" id="PF22938">
    <property type="entry name" value="Integrase_p58_C"/>
    <property type="match status" value="1"/>
</dbReference>
<keyword evidence="7" id="KW-0378">Hydrolase</keyword>
<dbReference type="Gene3D" id="3.30.70.270">
    <property type="match status" value="2"/>
</dbReference>
<dbReference type="GO" id="GO:0003964">
    <property type="term" value="F:RNA-directed DNA polymerase activity"/>
    <property type="evidence" value="ECO:0007669"/>
    <property type="project" value="UniProtKB-KW"/>
</dbReference>
<keyword evidence="4" id="KW-0548">Nucleotidyltransferase</keyword>
<dbReference type="Gene3D" id="1.10.340.70">
    <property type="match status" value="1"/>
</dbReference>
<dbReference type="GO" id="GO:0004190">
    <property type="term" value="F:aspartic-type endopeptidase activity"/>
    <property type="evidence" value="ECO:0007669"/>
    <property type="project" value="InterPro"/>
</dbReference>
<evidence type="ECO:0000256" key="8">
    <source>
        <dbReference type="ARBA" id="ARBA00022918"/>
    </source>
</evidence>
<feature type="domain" description="Peptidase A2" evidence="12">
    <location>
        <begin position="355"/>
        <end position="370"/>
    </location>
</feature>
<organism evidence="15 16">
    <name type="scientific">Trichuris muris</name>
    <name type="common">Mouse whipworm</name>
    <dbReference type="NCBI Taxonomy" id="70415"/>
    <lineage>
        <taxon>Eukaryota</taxon>
        <taxon>Metazoa</taxon>
        <taxon>Ecdysozoa</taxon>
        <taxon>Nematoda</taxon>
        <taxon>Enoplea</taxon>
        <taxon>Dorylaimia</taxon>
        <taxon>Trichinellida</taxon>
        <taxon>Trichuridae</taxon>
        <taxon>Trichuris</taxon>
    </lineage>
</organism>
<dbReference type="PROSITE" id="PS50158">
    <property type="entry name" value="ZF_CCHC"/>
    <property type="match status" value="1"/>
</dbReference>
<dbReference type="FunFam" id="3.30.70.270:FF:000020">
    <property type="entry name" value="Transposon Tf2-6 polyprotein-like Protein"/>
    <property type="match status" value="1"/>
</dbReference>
<sequence length="1403" mass="156953">MKMETGPKTGKIRSGKWKSLEGEPEADDVVTDDGAGANRPTAHGSEALRWEGRGGPWCQPPCTLSSSMDVELWLARVDDYLTANAVPEERWAPTLKSLVDDKIYRSLRGLGPKSSYEQLTAHLRRRLGRDESLFIRRLKFTQRVQLPGESVEDFADELQHLGTELDKGDGNLRDQFIVGLRDDVLQKHLVEKRPACFDEAVLMAKQFGTLQASVGDLKTRPAFMATGAVGSPGDSGHDFVDANQPPLLKVLERIERRLSQLETSRPGGQERSGGNAQGQIVTARGAARVKASATCFICGSTGHYSRDCKLRQSPGKPSSPGKPAAPAMLFERENIATGNTLLPTVTVRIGNSVCLKALVDTGAHATVVSRALVQSLGIQVEPWNGGNFRSVNGQTVVPTGLASIEVACLGASTTLQAAVLNSPPLPLALGVSALKEMHFRIEFSAEGVQLSCRKNGLAQDPEARHVQRSAKQHVRRYVGADEESANGVIHVPTGSGLTESERKEMRELSHKYRKVFDDGQLQEGCTAKAEHCIATSPTPPISCKAYRLSPRERDYVVRQVRKMLDLDIIEPSDSPWSFPIVLVRKKDGDWRFCVDYRRLNAVTIKDAYPCPRVEDVLEHLSGSSYFSKLDMKCAYWQVRMNPADKAKTAFITPDGLYQFKRMPFGLTNAPATFSRLIDCVLGEQKRAHCMAYLDDVIVFSKSFEEHVEHLELVLEALDENGLRLNATKCLLATHEVECLGHLVDVEGIRTDPSRVAAMVEYPAPRDVKELRRFLGMCGYYRRFIDRFSSIAHPLTRLLKKETQWHWDGSEKEAFAQLKKRLLESPILGHFDEKLQTEIRTDASQSGLGAVLVQLGQSGERVVAYVSRTLTAAEQRYHSNELESLAVVWALHKLRHYVHGRKFTVATDNAAVMWLFSNKKSTGKLARWVLAVMEFLDDCTFVHRAGRSNEAADALSRSAHKPEEISENLVERILCVAAPEAITKQEMGLAQLGDPFAGRLVGIIEGRDDAAHATDIEHVKRTYALQNGVLYQKNLGRGRPWLLVIPQRLGYAICVATHASKTAGHLGMTKTMEKLRRRYVWPGMLDACKQVVKSCPTCQLRKTPQRKPMGWMQSIPPPRHPFEMVGLDHLGPFPKSRNGNRHVIVCMDYLTKWIEAKAVPDTSTEYVASFLLNDIVLRHGTPSKLVSDRGTAFTSARMVEVLGALGIQHGMTTAAHPQTNGLVERANRTLTSILAAYVDEAHRNWDDVVPFATFAMNTAKQASTQWSPFELVYGRQAVLPEESCLPWPKGRREAYHIFQQRVESWRREANGRIQRSQENQRKYYDQNRRPAVDFRPGELVLVRKHVRKIGRAEKLLPRYTGPFRVEEKLSELNYRVTSRASAHRRRPARHFVVHVSNMKPYHVL</sequence>
<evidence type="ECO:0000259" key="14">
    <source>
        <dbReference type="PROSITE" id="PS50994"/>
    </source>
</evidence>
<keyword evidence="15" id="KW-1185">Reference proteome</keyword>
<dbReference type="PANTHER" id="PTHR37984:SF5">
    <property type="entry name" value="PROTEIN NYNRIN-LIKE"/>
    <property type="match status" value="1"/>
</dbReference>
<dbReference type="InterPro" id="IPR043502">
    <property type="entry name" value="DNA/RNA_pol_sf"/>
</dbReference>
<dbReference type="GO" id="GO:0019899">
    <property type="term" value="F:enzyme binding"/>
    <property type="evidence" value="ECO:0007669"/>
    <property type="project" value="UniProtKB-ARBA"/>
</dbReference>
<dbReference type="GO" id="GO:0006508">
    <property type="term" value="P:proteolysis"/>
    <property type="evidence" value="ECO:0007669"/>
    <property type="project" value="UniProtKB-KW"/>
</dbReference>
<dbReference type="InterPro" id="IPR000477">
    <property type="entry name" value="RT_dom"/>
</dbReference>
<evidence type="ECO:0000256" key="3">
    <source>
        <dbReference type="ARBA" id="ARBA00022679"/>
    </source>
</evidence>
<dbReference type="Pfam" id="PF17921">
    <property type="entry name" value="Integrase_H2C2"/>
    <property type="match status" value="1"/>
</dbReference>
<feature type="domain" description="Reverse transcriptase" evidence="13">
    <location>
        <begin position="564"/>
        <end position="743"/>
    </location>
</feature>